<feature type="compositionally biased region" description="Low complexity" evidence="1">
    <location>
        <begin position="13"/>
        <end position="33"/>
    </location>
</feature>
<organism evidence="2 3">
    <name type="scientific">[Torrubiella] hemipterigena</name>
    <dbReference type="NCBI Taxonomy" id="1531966"/>
    <lineage>
        <taxon>Eukaryota</taxon>
        <taxon>Fungi</taxon>
        <taxon>Dikarya</taxon>
        <taxon>Ascomycota</taxon>
        <taxon>Pezizomycotina</taxon>
        <taxon>Sordariomycetes</taxon>
        <taxon>Hypocreomycetidae</taxon>
        <taxon>Hypocreales</taxon>
        <taxon>Clavicipitaceae</taxon>
        <taxon>Clavicipitaceae incertae sedis</taxon>
        <taxon>'Torrubiella' clade</taxon>
    </lineage>
</organism>
<accession>A0A0A1TBP5</accession>
<dbReference type="EMBL" id="CDHN01000002">
    <property type="protein sequence ID" value="CEJ84894.1"/>
    <property type="molecule type" value="Genomic_DNA"/>
</dbReference>
<evidence type="ECO:0000313" key="2">
    <source>
        <dbReference type="EMBL" id="CEJ84894.1"/>
    </source>
</evidence>
<keyword evidence="3" id="KW-1185">Reference proteome</keyword>
<dbReference type="OrthoDB" id="5278911at2759"/>
<protein>
    <recommendedName>
        <fullName evidence="4">Tafazzin</fullName>
    </recommendedName>
</protein>
<dbReference type="AlphaFoldDB" id="A0A0A1TBP5"/>
<gene>
    <name evidence="2" type="ORF">VHEMI03608</name>
</gene>
<dbReference type="Proteomes" id="UP000039046">
    <property type="component" value="Unassembled WGS sequence"/>
</dbReference>
<evidence type="ECO:0000313" key="3">
    <source>
        <dbReference type="Proteomes" id="UP000039046"/>
    </source>
</evidence>
<proteinExistence type="predicted"/>
<feature type="region of interest" description="Disordered" evidence="1">
    <location>
        <begin position="1"/>
        <end position="36"/>
    </location>
</feature>
<dbReference type="STRING" id="1531966.A0A0A1TBP5"/>
<evidence type="ECO:0000256" key="1">
    <source>
        <dbReference type="SAM" id="MobiDB-lite"/>
    </source>
</evidence>
<name>A0A0A1TBP5_9HYPO</name>
<feature type="region of interest" description="Disordered" evidence="1">
    <location>
        <begin position="90"/>
        <end position="121"/>
    </location>
</feature>
<dbReference type="HOGENOM" id="CLU_032824_1_0_1"/>
<evidence type="ECO:0008006" key="4">
    <source>
        <dbReference type="Google" id="ProtNLM"/>
    </source>
</evidence>
<reference evidence="2 3" key="1">
    <citation type="journal article" date="2015" name="Genome Announc.">
        <title>Draft Genome Sequence and Gene Annotation of the Entomopathogenic Fungus Verticillium hemipterigenum.</title>
        <authorList>
            <person name="Horn F."/>
            <person name="Habel A."/>
            <person name="Scharf D.H."/>
            <person name="Dworschak J."/>
            <person name="Brakhage A.A."/>
            <person name="Guthke R."/>
            <person name="Hertweck C."/>
            <person name="Linde J."/>
        </authorList>
    </citation>
    <scope>NUCLEOTIDE SEQUENCE [LARGE SCALE GENOMIC DNA]</scope>
</reference>
<feature type="compositionally biased region" description="Basic residues" evidence="1">
    <location>
        <begin position="1"/>
        <end position="10"/>
    </location>
</feature>
<sequence>MPKKKKHALNHYKGSSGAGASASPSSTTKPTKSVNELLANLRTTAASLSSNQPSILATATPSVPPAIRQILQIPETPAPLPRRPVRRRFDNYGRRLPAGPPPPGSWSRSPRDPQTAQRALESLSTHSLARVAFPGAYLPEPGSLLDLVARRMALEWQLHREYDGPYMYYIPTHIKPILMRHVAILGTPGLSIKDLKAMLLPQPDGNDDVPDVSVSSLEDLTTLDISGAVGKTISLKELSDLLFPTQTTPSDELQDSWDAEDLQSSIPSTLLPNLSHLSLAVDPKKADNASWKHLLSLASKLTTVTHLSLAFWPVPCLTRKSQFASMSSPHQRDISYSGTNYYSHTIDQDWSEALLVLRLLSKSLYSLEFLDLTGCISWFKALTLEDTDSHDHVDWAGDWGKITTLRLNVGWDIEKNDMPSKHDMYQSACETALAVEKRIISMRAGRGRFITVERPILDELTR</sequence>